<feature type="domain" description="Penicillin-binding protein transpeptidase" evidence="27">
    <location>
        <begin position="432"/>
        <end position="696"/>
    </location>
</feature>
<dbReference type="GO" id="GO:0071555">
    <property type="term" value="P:cell wall organization"/>
    <property type="evidence" value="ECO:0007669"/>
    <property type="project" value="UniProtKB-KW"/>
</dbReference>
<keyword evidence="19" id="KW-0472">Membrane</keyword>
<comment type="catalytic activity">
    <reaction evidence="25">
        <text>[GlcNAc-(1-&gt;4)-Mur2Ac(oyl-L-Ala-gamma-D-Glu-L-Lys-D-Ala-D-Ala)](n)-di-trans,octa-cis-undecaprenyl diphosphate + beta-D-GlcNAc-(1-&gt;4)-Mur2Ac(oyl-L-Ala-gamma-D-Glu-L-Lys-D-Ala-D-Ala)-di-trans,octa-cis-undecaprenyl diphosphate = [GlcNAc-(1-&gt;4)-Mur2Ac(oyl-L-Ala-gamma-D-Glu-L-Lys-D-Ala-D-Ala)](n+1)-di-trans,octa-cis-undecaprenyl diphosphate + di-trans,octa-cis-undecaprenyl diphosphate + H(+)</text>
        <dbReference type="Rhea" id="RHEA:23708"/>
        <dbReference type="Rhea" id="RHEA-COMP:9602"/>
        <dbReference type="Rhea" id="RHEA-COMP:9603"/>
        <dbReference type="ChEBI" id="CHEBI:15378"/>
        <dbReference type="ChEBI" id="CHEBI:58405"/>
        <dbReference type="ChEBI" id="CHEBI:60033"/>
        <dbReference type="ChEBI" id="CHEBI:78435"/>
        <dbReference type="EC" id="2.4.99.28"/>
    </reaction>
</comment>
<evidence type="ECO:0000313" key="31">
    <source>
        <dbReference type="Proteomes" id="UP000004956"/>
    </source>
</evidence>
<comment type="pathway">
    <text evidence="2">Cell wall biogenesis; peptidoglycan biosynthesis.</text>
</comment>
<evidence type="ECO:0000256" key="9">
    <source>
        <dbReference type="ARBA" id="ARBA00022645"/>
    </source>
</evidence>
<dbReference type="GO" id="GO:0008360">
    <property type="term" value="P:regulation of cell shape"/>
    <property type="evidence" value="ECO:0007669"/>
    <property type="project" value="UniProtKB-KW"/>
</dbReference>
<organism evidence="30 31">
    <name type="scientific">Sutterella parvirubra YIT 11816</name>
    <dbReference type="NCBI Taxonomy" id="762967"/>
    <lineage>
        <taxon>Bacteria</taxon>
        <taxon>Pseudomonadati</taxon>
        <taxon>Pseudomonadota</taxon>
        <taxon>Betaproteobacteria</taxon>
        <taxon>Burkholderiales</taxon>
        <taxon>Sutterellaceae</taxon>
        <taxon>Sutterella</taxon>
    </lineage>
</organism>
<dbReference type="GO" id="GO:0006508">
    <property type="term" value="P:proteolysis"/>
    <property type="evidence" value="ECO:0007669"/>
    <property type="project" value="UniProtKB-KW"/>
</dbReference>
<dbReference type="HOGENOM" id="CLU_006354_2_4_4"/>
<evidence type="ECO:0000256" key="6">
    <source>
        <dbReference type="ARBA" id="ARBA00018638"/>
    </source>
</evidence>
<dbReference type="Gene3D" id="3.40.710.10">
    <property type="entry name" value="DD-peptidase/beta-lactamase superfamily"/>
    <property type="match status" value="2"/>
</dbReference>
<sequence>MRWALGIGAAGAAAGTLLAVFVFAFIYQQLPPLDTLTDYRPKVPLRVWSADGKLIGEFGEERRDFVRLKDIPDHVKHAILAAEDAGFYEHPGIEITGILRAAVMNLVMGRRVQGGSTITQQVAKNFFLSSERTYTRKLYEVAMSFKIENSLTKDEILEIYMNQIYLGQRAYGFASAARTYFGRPLAEISVGEAATLAGLPVAPSAYNPIVNPTRATMRKNYVLRRMFDLGYIDELTYTMEKNAPMQTRREASEADRIAAGQKSDETSAHYAAELARMLVYDIFKEETYSRGINVYTTIDTRDQRAAVDAVRRHLIAYDRKYGYRGPEGFVDVSDAASRPKAIKQALAKTADSPFMVPAVVLEASPKKVVAAISPNDTVTLDAASLKFGAKSLAAKPAKNVKPIVAGSIIRVMRSGKKMDEWTLAQVPQVEAAFAAADYNTGAVRALVGGFDFNLNMFNHVTQAYRQPGSSFKPFIYSAALDKGFAPATVINDAPISIDPKLTGNKLWEPKNYDGRFDGPMPLHRALELSKNLVSIRVMQAITPRYAQEFITKFGFEAKDHPANLPMALGAGNVTPWQMLAAYTVFANGGYRVQPYLISRVTDTDGRTLMRATNRLAGDESIRAIDARNAFIMQDLLHGVATRGTARRASRLLKRDDVGGKTGTTNDSLDAWFCGWAGDQVAVGWMGYDTPKPLGARETGGGLVLPIWVDYMQTAVKDQPETVRVRPDSVVERGGLLYYRDPVKGPGLTEELLGSKDENDLVRNQIF</sequence>
<keyword evidence="22" id="KW-0961">Cell wall biogenesis/degradation</keyword>
<comment type="pathway">
    <text evidence="26">Glycan biosynthesis.</text>
</comment>
<evidence type="ECO:0000256" key="16">
    <source>
        <dbReference type="ARBA" id="ARBA00022968"/>
    </source>
</evidence>
<dbReference type="STRING" id="762967.HMPREF9440_00118"/>
<evidence type="ECO:0000256" key="1">
    <source>
        <dbReference type="ARBA" id="ARBA00004249"/>
    </source>
</evidence>
<feature type="domain" description="Glycosyl transferase family 51" evidence="28">
    <location>
        <begin position="51"/>
        <end position="226"/>
    </location>
</feature>
<name>H3KBM2_9BURK</name>
<evidence type="ECO:0000259" key="27">
    <source>
        <dbReference type="Pfam" id="PF00905"/>
    </source>
</evidence>
<dbReference type="AlphaFoldDB" id="H3KBM2"/>
<dbReference type="SUPFAM" id="SSF53955">
    <property type="entry name" value="Lysozyme-like"/>
    <property type="match status" value="1"/>
</dbReference>
<evidence type="ECO:0000256" key="2">
    <source>
        <dbReference type="ARBA" id="ARBA00004752"/>
    </source>
</evidence>
<dbReference type="InterPro" id="IPR031376">
    <property type="entry name" value="PCB_OB"/>
</dbReference>
<keyword evidence="11" id="KW-0328">Glycosyltransferase</keyword>
<keyword evidence="7" id="KW-1003">Cell membrane</keyword>
<dbReference type="GO" id="GO:0046677">
    <property type="term" value="P:response to antibiotic"/>
    <property type="evidence" value="ECO:0007669"/>
    <property type="project" value="UniProtKB-KW"/>
</dbReference>
<keyword evidence="10" id="KW-0645">Protease</keyword>
<keyword evidence="13" id="KW-0812">Transmembrane</keyword>
<dbReference type="InterPro" id="IPR001264">
    <property type="entry name" value="Glyco_trans_51"/>
</dbReference>
<keyword evidence="17" id="KW-0573">Peptidoglycan synthesis</keyword>
<keyword evidence="12" id="KW-0808">Transferase</keyword>
<dbReference type="InterPro" id="IPR023346">
    <property type="entry name" value="Lysozyme-like_dom_sf"/>
</dbReference>
<dbReference type="InterPro" id="IPR036950">
    <property type="entry name" value="PBP_transglycosylase"/>
</dbReference>
<dbReference type="Proteomes" id="UP000004956">
    <property type="component" value="Unassembled WGS sequence"/>
</dbReference>
<dbReference type="Gene3D" id="1.10.3810.10">
    <property type="entry name" value="Biosynthetic peptidoglycan transglycosylase-like"/>
    <property type="match status" value="1"/>
</dbReference>
<dbReference type="PANTHER" id="PTHR32282:SF27">
    <property type="entry name" value="PENICILLIN-BINDING PROTEIN 1A"/>
    <property type="match status" value="1"/>
</dbReference>
<keyword evidence="18" id="KW-1133">Transmembrane helix</keyword>
<keyword evidence="16" id="KW-0735">Signal-anchor</keyword>
<reference evidence="30 31" key="1">
    <citation type="submission" date="2011-11" db="EMBL/GenBank/DDBJ databases">
        <authorList>
            <person name="Weinstock G."/>
            <person name="Sodergren E."/>
            <person name="Clifton S."/>
            <person name="Fulton L."/>
            <person name="Fulton B."/>
            <person name="Courtney L."/>
            <person name="Fronick C."/>
            <person name="Harrison M."/>
            <person name="Strong C."/>
            <person name="Farmer C."/>
            <person name="Delahaunty K."/>
            <person name="Markovic C."/>
            <person name="Hall O."/>
            <person name="Minx P."/>
            <person name="Tomlinson C."/>
            <person name="Mitreva M."/>
            <person name="Hou S."/>
            <person name="Chen J."/>
            <person name="Wollam A."/>
            <person name="Pepin K.H."/>
            <person name="Johnson M."/>
            <person name="Bhonagiri V."/>
            <person name="Zhang X."/>
            <person name="Suruliraj S."/>
            <person name="Warren W."/>
            <person name="Chinwalla A."/>
            <person name="Mardis E.R."/>
            <person name="Wilson R.K."/>
        </authorList>
    </citation>
    <scope>NUCLEOTIDE SEQUENCE [LARGE SCALE GENOMIC DNA]</scope>
    <source>
        <strain evidence="30 31">YIT 11816</strain>
    </source>
</reference>
<evidence type="ECO:0000256" key="8">
    <source>
        <dbReference type="ARBA" id="ARBA00022519"/>
    </source>
</evidence>
<keyword evidence="31" id="KW-1185">Reference proteome</keyword>
<evidence type="ECO:0000256" key="15">
    <source>
        <dbReference type="ARBA" id="ARBA00022960"/>
    </source>
</evidence>
<dbReference type="Pfam" id="PF00912">
    <property type="entry name" value="Transgly"/>
    <property type="match status" value="1"/>
</dbReference>
<dbReference type="FunFam" id="1.10.3810.10:FF:000003">
    <property type="entry name" value="Penicillin-binding protein 1a"/>
    <property type="match status" value="1"/>
</dbReference>
<dbReference type="GO" id="GO:0009252">
    <property type="term" value="P:peptidoglycan biosynthetic process"/>
    <property type="evidence" value="ECO:0007669"/>
    <property type="project" value="UniProtKB-UniPathway"/>
</dbReference>
<dbReference type="InterPro" id="IPR001460">
    <property type="entry name" value="PCN-bd_Tpept"/>
</dbReference>
<dbReference type="GO" id="GO:0030288">
    <property type="term" value="C:outer membrane-bounded periplasmic space"/>
    <property type="evidence" value="ECO:0007669"/>
    <property type="project" value="TreeGrafter"/>
</dbReference>
<evidence type="ECO:0000256" key="11">
    <source>
        <dbReference type="ARBA" id="ARBA00022676"/>
    </source>
</evidence>
<dbReference type="GO" id="GO:0005886">
    <property type="term" value="C:plasma membrane"/>
    <property type="evidence" value="ECO:0007669"/>
    <property type="project" value="UniProtKB-SubCell"/>
</dbReference>
<protein>
    <recommendedName>
        <fullName evidence="6">Penicillin-binding protein 1A</fullName>
        <ecNumber evidence="24">2.4.99.28</ecNumber>
        <ecNumber evidence="5">3.4.16.4</ecNumber>
    </recommendedName>
</protein>
<evidence type="ECO:0000256" key="19">
    <source>
        <dbReference type="ARBA" id="ARBA00023136"/>
    </source>
</evidence>
<evidence type="ECO:0000259" key="28">
    <source>
        <dbReference type="Pfam" id="PF00912"/>
    </source>
</evidence>
<evidence type="ECO:0000256" key="17">
    <source>
        <dbReference type="ARBA" id="ARBA00022984"/>
    </source>
</evidence>
<evidence type="ECO:0000256" key="21">
    <source>
        <dbReference type="ARBA" id="ARBA00023268"/>
    </source>
</evidence>
<keyword evidence="15" id="KW-0133">Cell shape</keyword>
<evidence type="ECO:0000256" key="4">
    <source>
        <dbReference type="ARBA" id="ARBA00007739"/>
    </source>
</evidence>
<dbReference type="EMBL" id="AFBQ01000013">
    <property type="protein sequence ID" value="EHY32508.1"/>
    <property type="molecule type" value="Genomic_DNA"/>
</dbReference>
<accession>H3KBM2</accession>
<evidence type="ECO:0000256" key="23">
    <source>
        <dbReference type="ARBA" id="ARBA00034000"/>
    </source>
</evidence>
<evidence type="ECO:0000256" key="10">
    <source>
        <dbReference type="ARBA" id="ARBA00022670"/>
    </source>
</evidence>
<evidence type="ECO:0000256" key="25">
    <source>
        <dbReference type="ARBA" id="ARBA00049902"/>
    </source>
</evidence>
<dbReference type="GO" id="GO:0008955">
    <property type="term" value="F:peptidoglycan glycosyltransferase activity"/>
    <property type="evidence" value="ECO:0007669"/>
    <property type="project" value="UniProtKB-EC"/>
</dbReference>
<dbReference type="UniPathway" id="UPA00219"/>
<keyword evidence="9" id="KW-0121">Carboxypeptidase</keyword>
<evidence type="ECO:0000313" key="30">
    <source>
        <dbReference type="EMBL" id="EHY32508.1"/>
    </source>
</evidence>
<dbReference type="PATRIC" id="fig|762967.3.peg.105"/>
<evidence type="ECO:0000256" key="18">
    <source>
        <dbReference type="ARBA" id="ARBA00022989"/>
    </source>
</evidence>
<dbReference type="InterPro" id="IPR012338">
    <property type="entry name" value="Beta-lactam/transpept-like"/>
</dbReference>
<evidence type="ECO:0000256" key="13">
    <source>
        <dbReference type="ARBA" id="ARBA00022692"/>
    </source>
</evidence>
<dbReference type="SUPFAM" id="SSF56601">
    <property type="entry name" value="beta-lactamase/transpeptidase-like"/>
    <property type="match status" value="1"/>
</dbReference>
<evidence type="ECO:0000256" key="5">
    <source>
        <dbReference type="ARBA" id="ARBA00012448"/>
    </source>
</evidence>
<comment type="caution">
    <text evidence="30">The sequence shown here is derived from an EMBL/GenBank/DDBJ whole genome shotgun (WGS) entry which is preliminary data.</text>
</comment>
<evidence type="ECO:0000259" key="29">
    <source>
        <dbReference type="Pfam" id="PF17092"/>
    </source>
</evidence>
<feature type="domain" description="Penicillin-binding protein OB-like" evidence="29">
    <location>
        <begin position="323"/>
        <end position="429"/>
    </location>
</feature>
<keyword evidence="21" id="KW-0511">Multifunctional enzyme</keyword>
<evidence type="ECO:0000256" key="20">
    <source>
        <dbReference type="ARBA" id="ARBA00023251"/>
    </source>
</evidence>
<evidence type="ECO:0000256" key="24">
    <source>
        <dbReference type="ARBA" id="ARBA00044770"/>
    </source>
</evidence>
<comment type="subcellular location">
    <subcellularLocation>
        <location evidence="1">Cell inner membrane</location>
        <topology evidence="1">Single-pass type II membrane protein</topology>
    </subcellularLocation>
</comment>
<evidence type="ECO:0000256" key="12">
    <source>
        <dbReference type="ARBA" id="ARBA00022679"/>
    </source>
</evidence>
<dbReference type="GO" id="GO:0008658">
    <property type="term" value="F:penicillin binding"/>
    <property type="evidence" value="ECO:0007669"/>
    <property type="project" value="InterPro"/>
</dbReference>
<dbReference type="Pfam" id="PF00905">
    <property type="entry name" value="Transpeptidase"/>
    <property type="match status" value="1"/>
</dbReference>
<evidence type="ECO:0000256" key="26">
    <source>
        <dbReference type="ARBA" id="ARBA00060592"/>
    </source>
</evidence>
<dbReference type="InterPro" id="IPR050396">
    <property type="entry name" value="Glycosyltr_51/Transpeptidase"/>
</dbReference>
<keyword evidence="20" id="KW-0046">Antibiotic resistance</keyword>
<dbReference type="PANTHER" id="PTHR32282">
    <property type="entry name" value="BINDING PROTEIN TRANSPEPTIDASE, PUTATIVE-RELATED"/>
    <property type="match status" value="1"/>
</dbReference>
<evidence type="ECO:0000256" key="3">
    <source>
        <dbReference type="ARBA" id="ARBA00007090"/>
    </source>
</evidence>
<keyword evidence="14" id="KW-0378">Hydrolase</keyword>
<keyword evidence="8" id="KW-0997">Cell inner membrane</keyword>
<proteinExistence type="inferred from homology"/>
<comment type="catalytic activity">
    <reaction evidence="23">
        <text>Preferential cleavage: (Ac)2-L-Lys-D-Ala-|-D-Ala. Also transpeptidation of peptidyl-alanyl moieties that are N-acyl substituents of D-alanine.</text>
        <dbReference type="EC" id="3.4.16.4"/>
    </reaction>
</comment>
<dbReference type="EC" id="2.4.99.28" evidence="24"/>
<dbReference type="NCBIfam" id="TIGR02074">
    <property type="entry name" value="PBP_1a_fam"/>
    <property type="match status" value="1"/>
</dbReference>
<comment type="similarity">
    <text evidence="4">In the N-terminal section; belongs to the glycosyltransferase 51 family.</text>
</comment>
<dbReference type="GO" id="GO:0009002">
    <property type="term" value="F:serine-type D-Ala-D-Ala carboxypeptidase activity"/>
    <property type="evidence" value="ECO:0007669"/>
    <property type="project" value="UniProtKB-EC"/>
</dbReference>
<comment type="similarity">
    <text evidence="3">In the C-terminal section; belongs to the transpeptidase family.</text>
</comment>
<evidence type="ECO:0000256" key="14">
    <source>
        <dbReference type="ARBA" id="ARBA00022801"/>
    </source>
</evidence>
<dbReference type="Pfam" id="PF17092">
    <property type="entry name" value="PCB_OB"/>
    <property type="match status" value="1"/>
</dbReference>
<gene>
    <name evidence="30" type="ORF">HMPREF9440_00118</name>
</gene>
<evidence type="ECO:0000256" key="7">
    <source>
        <dbReference type="ARBA" id="ARBA00022475"/>
    </source>
</evidence>
<dbReference type="EC" id="3.4.16.4" evidence="5"/>
<evidence type="ECO:0000256" key="22">
    <source>
        <dbReference type="ARBA" id="ARBA00023316"/>
    </source>
</evidence>